<feature type="domain" description="DUF1468" evidence="2">
    <location>
        <begin position="15"/>
        <end position="161"/>
    </location>
</feature>
<evidence type="ECO:0000313" key="3">
    <source>
        <dbReference type="EMBL" id="MBC8576800.1"/>
    </source>
</evidence>
<evidence type="ECO:0000256" key="1">
    <source>
        <dbReference type="SAM" id="Phobius"/>
    </source>
</evidence>
<organism evidence="3 4">
    <name type="scientific">Yanshouia hominis</name>
    <dbReference type="NCBI Taxonomy" id="2763673"/>
    <lineage>
        <taxon>Bacteria</taxon>
        <taxon>Bacillati</taxon>
        <taxon>Bacillota</taxon>
        <taxon>Clostridia</taxon>
        <taxon>Eubacteriales</taxon>
        <taxon>Oscillospiraceae</taxon>
        <taxon>Yanshouia</taxon>
    </lineage>
</organism>
<keyword evidence="1" id="KW-0472">Membrane</keyword>
<feature type="transmembrane region" description="Helical" evidence="1">
    <location>
        <begin position="138"/>
        <end position="156"/>
    </location>
</feature>
<dbReference type="InterPro" id="IPR009936">
    <property type="entry name" value="DUF1468"/>
</dbReference>
<evidence type="ECO:0000259" key="2">
    <source>
        <dbReference type="Pfam" id="PF07331"/>
    </source>
</evidence>
<dbReference type="EMBL" id="JACRTB010000015">
    <property type="protein sequence ID" value="MBC8576800.1"/>
    <property type="molecule type" value="Genomic_DNA"/>
</dbReference>
<keyword evidence="1" id="KW-1133">Transmembrane helix</keyword>
<protein>
    <submittedName>
        <fullName evidence="3">Tripartite tricarboxylate transporter TctB family protein</fullName>
    </submittedName>
</protein>
<gene>
    <name evidence="3" type="ORF">H8717_10355</name>
</gene>
<feature type="transmembrane region" description="Helical" evidence="1">
    <location>
        <begin position="12"/>
        <end position="29"/>
    </location>
</feature>
<keyword evidence="1" id="KW-0812">Transmembrane</keyword>
<name>A0ABR7NK62_9FIRM</name>
<feature type="transmembrane region" description="Helical" evidence="1">
    <location>
        <begin position="94"/>
        <end position="118"/>
    </location>
</feature>
<proteinExistence type="predicted"/>
<dbReference type="RefSeq" id="WP_262400303.1">
    <property type="nucleotide sequence ID" value="NZ_JACRTB010000015.1"/>
</dbReference>
<accession>A0ABR7NK62</accession>
<comment type="caution">
    <text evidence="3">The sequence shown here is derived from an EMBL/GenBank/DDBJ whole genome shotgun (WGS) entry which is preliminary data.</text>
</comment>
<dbReference type="Proteomes" id="UP000658131">
    <property type="component" value="Unassembled WGS sequence"/>
</dbReference>
<reference evidence="3 4" key="1">
    <citation type="submission" date="2020-08" db="EMBL/GenBank/DDBJ databases">
        <title>Genome public.</title>
        <authorList>
            <person name="Liu C."/>
            <person name="Sun Q."/>
        </authorList>
    </citation>
    <scope>NUCLEOTIDE SEQUENCE [LARGE SCALE GENOMIC DNA]</scope>
    <source>
        <strain evidence="3 4">BX1</strain>
    </source>
</reference>
<sequence>MTQKKCVQEAACASAFLAFCLFMAFYGIPREITLNTLWGGSSTGVTSRTFPYFAIAIMMIASLVQLFCSIFRYIELRKIQEKEIKDKIEWAKEFRSLLVFACCVLYMILFETVGYLIATLIAPALVLLVLRDLNWKHYLSVYIVGGLMYLIFQYLLKINLP</sequence>
<feature type="transmembrane region" description="Helical" evidence="1">
    <location>
        <begin position="49"/>
        <end position="74"/>
    </location>
</feature>
<evidence type="ECO:0000313" key="4">
    <source>
        <dbReference type="Proteomes" id="UP000658131"/>
    </source>
</evidence>
<keyword evidence="4" id="KW-1185">Reference proteome</keyword>
<dbReference type="Pfam" id="PF07331">
    <property type="entry name" value="TctB"/>
    <property type="match status" value="1"/>
</dbReference>